<evidence type="ECO:0000313" key="3">
    <source>
        <dbReference type="Proteomes" id="UP000034182"/>
    </source>
</evidence>
<organism evidence="2 3">
    <name type="scientific">Diplodia seriata</name>
    <dbReference type="NCBI Taxonomy" id="420778"/>
    <lineage>
        <taxon>Eukaryota</taxon>
        <taxon>Fungi</taxon>
        <taxon>Dikarya</taxon>
        <taxon>Ascomycota</taxon>
        <taxon>Pezizomycotina</taxon>
        <taxon>Dothideomycetes</taxon>
        <taxon>Dothideomycetes incertae sedis</taxon>
        <taxon>Botryosphaeriales</taxon>
        <taxon>Botryosphaeriaceae</taxon>
        <taxon>Diplodia</taxon>
    </lineage>
</organism>
<evidence type="ECO:0000259" key="1">
    <source>
        <dbReference type="Pfam" id="PF07859"/>
    </source>
</evidence>
<dbReference type="GO" id="GO:0004771">
    <property type="term" value="F:sterol ester esterase activity"/>
    <property type="evidence" value="ECO:0007669"/>
    <property type="project" value="TreeGrafter"/>
</dbReference>
<dbReference type="GO" id="GO:0005829">
    <property type="term" value="C:cytosol"/>
    <property type="evidence" value="ECO:0007669"/>
    <property type="project" value="TreeGrafter"/>
</dbReference>
<gene>
    <name evidence="2" type="ORF">UCDDS831_g04524</name>
</gene>
<dbReference type="InterPro" id="IPR013094">
    <property type="entry name" value="AB_hydrolase_3"/>
</dbReference>
<reference evidence="2 3" key="1">
    <citation type="submission" date="2015-03" db="EMBL/GenBank/DDBJ databases">
        <authorList>
            <person name="Morales-Cruz A."/>
            <person name="Amrine K.C."/>
            <person name="Cantu D."/>
        </authorList>
    </citation>
    <scope>NUCLEOTIDE SEQUENCE [LARGE SCALE GENOMIC DNA]</scope>
    <source>
        <strain evidence="2">DS831</strain>
    </source>
</reference>
<dbReference type="AlphaFoldDB" id="A0A0G2G9Y7"/>
<reference evidence="2 3" key="2">
    <citation type="submission" date="2015-05" db="EMBL/GenBank/DDBJ databases">
        <title>Distinctive expansion of gene families associated with plant cell wall degradation and secondary metabolism in the genomes of grapevine trunk pathogens.</title>
        <authorList>
            <person name="Lawrence D.P."/>
            <person name="Travadon R."/>
            <person name="Rolshausen P.E."/>
            <person name="Baumgartner K."/>
        </authorList>
    </citation>
    <scope>NUCLEOTIDE SEQUENCE [LARGE SCALE GENOMIC DNA]</scope>
    <source>
        <strain evidence="2">DS831</strain>
    </source>
</reference>
<dbReference type="InterPro" id="IPR029058">
    <property type="entry name" value="AB_hydrolase_fold"/>
</dbReference>
<comment type="caution">
    <text evidence="2">The sequence shown here is derived from an EMBL/GenBank/DDBJ whole genome shotgun (WGS) entry which is preliminary data.</text>
</comment>
<dbReference type="Pfam" id="PF07859">
    <property type="entry name" value="Abhydrolase_3"/>
    <property type="match status" value="1"/>
</dbReference>
<accession>A0A0G2G9Y7</accession>
<sequence>MPLASDLVLDDSKFDESRISSATAALNDRLIETQLSIPKWHEVGAEKFRQMRWNGETALPKPLVLESGVDFQMPSRDAGRDIPCRMFKPASGDVRGVFMHIHGGGFVLNSEKQSSSDTYIKSLADGCQLAVVSIGYRLAPEHPYPAGLDDCIDAADWLSRKAKPNYGADLMFIGGDSAGANLSVLTVLHFLKMQSGFSLRGLLLQYGVYDLSYTLPQAKNFKRHGPLVLDQSAMAHFTDAYLPDRTQEQRREPAISPFYEDLYQFGRATLPPALFTCGTEDPLLDDTLMMTVKWRCTGSEAITKIFTGAPHAFALFPPSVCEHAGPALEVTQQFILEKLT</sequence>
<feature type="domain" description="Alpha/beta hydrolase fold-3" evidence="1">
    <location>
        <begin position="99"/>
        <end position="314"/>
    </location>
</feature>
<dbReference type="Gene3D" id="3.40.50.1820">
    <property type="entry name" value="alpha/beta hydrolase"/>
    <property type="match status" value="1"/>
</dbReference>
<dbReference type="GO" id="GO:0004806">
    <property type="term" value="F:triacylglycerol lipase activity"/>
    <property type="evidence" value="ECO:0007669"/>
    <property type="project" value="TreeGrafter"/>
</dbReference>
<dbReference type="Proteomes" id="UP000034182">
    <property type="component" value="Unassembled WGS sequence"/>
</dbReference>
<name>A0A0G2G9Y7_9PEZI</name>
<keyword evidence="2" id="KW-0378">Hydrolase</keyword>
<dbReference type="PANTHER" id="PTHR23025:SF3">
    <property type="entry name" value="HORMONE-SENSITIVE LIPASE"/>
    <property type="match status" value="1"/>
</dbReference>
<dbReference type="EMBL" id="LAQI01000099">
    <property type="protein sequence ID" value="KKY20478.1"/>
    <property type="molecule type" value="Genomic_DNA"/>
</dbReference>
<dbReference type="GO" id="GO:0019433">
    <property type="term" value="P:triglyceride catabolic process"/>
    <property type="evidence" value="ECO:0007669"/>
    <property type="project" value="TreeGrafter"/>
</dbReference>
<proteinExistence type="predicted"/>
<evidence type="ECO:0000313" key="2">
    <source>
        <dbReference type="EMBL" id="KKY20478.1"/>
    </source>
</evidence>
<dbReference type="SUPFAM" id="SSF53474">
    <property type="entry name" value="alpha/beta-Hydrolases"/>
    <property type="match status" value="1"/>
</dbReference>
<dbReference type="PANTHER" id="PTHR23025">
    <property type="entry name" value="TRIACYLGLYCEROL LIPASE"/>
    <property type="match status" value="1"/>
</dbReference>
<protein>
    <submittedName>
        <fullName evidence="2">Putative alpha beta hydrolase fold-3 domain-containing protein</fullName>
    </submittedName>
</protein>